<comment type="caution">
    <text evidence="6">The sequence shown here is derived from an EMBL/GenBank/DDBJ whole genome shotgun (WGS) entry which is preliminary data.</text>
</comment>
<sequence>MAEAAHQPLAQDYECGYCLQTLVNMVDPRRLPCSHSFCLPCLEDGMRDAESTECITCGQSCDEQNLEALPKATLEETATAGQEVEISEDDFTTTPCDICEGDNFCLAICHCTECEKFLCRRHLKQHDRSMKFLKQVHTIVEMEKYVKPVKIEPEMCAKHESEKLVLACDVCHETFCLQCDINGVCGGMGC</sequence>
<dbReference type="EMBL" id="VXIV02001538">
    <property type="protein sequence ID" value="KAF6032040.1"/>
    <property type="molecule type" value="Genomic_DNA"/>
</dbReference>
<name>A0A7J7K070_BUGNE</name>
<reference evidence="6" key="1">
    <citation type="submission" date="2020-06" db="EMBL/GenBank/DDBJ databases">
        <title>Draft genome of Bugula neritina, a colonial animal packing powerful symbionts and potential medicines.</title>
        <authorList>
            <person name="Rayko M."/>
        </authorList>
    </citation>
    <scope>NUCLEOTIDE SEQUENCE [LARGE SCALE GENOMIC DNA]</scope>
    <source>
        <strain evidence="6">Kwan_BN1</strain>
    </source>
</reference>
<proteinExistence type="predicted"/>
<dbReference type="Gene3D" id="3.30.160.60">
    <property type="entry name" value="Classic Zinc Finger"/>
    <property type="match status" value="1"/>
</dbReference>
<dbReference type="Gene3D" id="3.30.40.10">
    <property type="entry name" value="Zinc/RING finger domain, C3HC4 (zinc finger)"/>
    <property type="match status" value="1"/>
</dbReference>
<keyword evidence="7" id="KW-1185">Reference proteome</keyword>
<evidence type="ECO:0000256" key="2">
    <source>
        <dbReference type="ARBA" id="ARBA00022771"/>
    </source>
</evidence>
<dbReference type="InterPro" id="IPR001841">
    <property type="entry name" value="Znf_RING"/>
</dbReference>
<dbReference type="PANTHER" id="PTHR25462">
    <property type="entry name" value="BONUS, ISOFORM C-RELATED"/>
    <property type="match status" value="1"/>
</dbReference>
<evidence type="ECO:0000313" key="6">
    <source>
        <dbReference type="EMBL" id="KAF6032040.1"/>
    </source>
</evidence>
<dbReference type="PANTHER" id="PTHR25462:SF296">
    <property type="entry name" value="MEIOTIC P26, ISOFORM F"/>
    <property type="match status" value="1"/>
</dbReference>
<accession>A0A7J7K070</accession>
<dbReference type="OrthoDB" id="6269600at2759"/>
<evidence type="ECO:0000256" key="4">
    <source>
        <dbReference type="PROSITE-ProRule" id="PRU00175"/>
    </source>
</evidence>
<dbReference type="Proteomes" id="UP000593567">
    <property type="component" value="Unassembled WGS sequence"/>
</dbReference>
<dbReference type="PROSITE" id="PS50089">
    <property type="entry name" value="ZF_RING_2"/>
    <property type="match status" value="1"/>
</dbReference>
<gene>
    <name evidence="6" type="ORF">EB796_009644</name>
</gene>
<dbReference type="GO" id="GO:0008270">
    <property type="term" value="F:zinc ion binding"/>
    <property type="evidence" value="ECO:0007669"/>
    <property type="project" value="UniProtKB-KW"/>
</dbReference>
<dbReference type="InterPro" id="IPR013083">
    <property type="entry name" value="Znf_RING/FYVE/PHD"/>
</dbReference>
<dbReference type="SMART" id="SM00184">
    <property type="entry name" value="RING"/>
    <property type="match status" value="1"/>
</dbReference>
<dbReference type="AlphaFoldDB" id="A0A7J7K070"/>
<evidence type="ECO:0000256" key="1">
    <source>
        <dbReference type="ARBA" id="ARBA00022723"/>
    </source>
</evidence>
<protein>
    <recommendedName>
        <fullName evidence="5">RING-type domain-containing protein</fullName>
    </recommendedName>
</protein>
<keyword evidence="3" id="KW-0862">Zinc</keyword>
<dbReference type="InterPro" id="IPR047153">
    <property type="entry name" value="TRIM45/56/19-like"/>
</dbReference>
<evidence type="ECO:0000313" key="7">
    <source>
        <dbReference type="Proteomes" id="UP000593567"/>
    </source>
</evidence>
<keyword evidence="1" id="KW-0479">Metal-binding</keyword>
<organism evidence="6 7">
    <name type="scientific">Bugula neritina</name>
    <name type="common">Brown bryozoan</name>
    <name type="synonym">Sertularia neritina</name>
    <dbReference type="NCBI Taxonomy" id="10212"/>
    <lineage>
        <taxon>Eukaryota</taxon>
        <taxon>Metazoa</taxon>
        <taxon>Spiralia</taxon>
        <taxon>Lophotrochozoa</taxon>
        <taxon>Bryozoa</taxon>
        <taxon>Gymnolaemata</taxon>
        <taxon>Cheilostomatida</taxon>
        <taxon>Flustrina</taxon>
        <taxon>Buguloidea</taxon>
        <taxon>Bugulidae</taxon>
        <taxon>Bugula</taxon>
    </lineage>
</organism>
<dbReference type="InterPro" id="IPR017907">
    <property type="entry name" value="Znf_RING_CS"/>
</dbReference>
<dbReference type="PROSITE" id="PS00518">
    <property type="entry name" value="ZF_RING_1"/>
    <property type="match status" value="1"/>
</dbReference>
<dbReference type="SUPFAM" id="SSF57850">
    <property type="entry name" value="RING/U-box"/>
    <property type="match status" value="1"/>
</dbReference>
<keyword evidence="2 4" id="KW-0863">Zinc-finger</keyword>
<evidence type="ECO:0000256" key="3">
    <source>
        <dbReference type="ARBA" id="ARBA00022833"/>
    </source>
</evidence>
<feature type="domain" description="RING-type" evidence="5">
    <location>
        <begin position="15"/>
        <end position="57"/>
    </location>
</feature>
<evidence type="ECO:0000259" key="5">
    <source>
        <dbReference type="PROSITE" id="PS50089"/>
    </source>
</evidence>